<dbReference type="EMBL" id="QEYI01000001">
    <property type="protein sequence ID" value="PWE23208.1"/>
    <property type="molecule type" value="Genomic_DNA"/>
</dbReference>
<evidence type="ECO:0000313" key="22">
    <source>
        <dbReference type="Proteomes" id="UP000245014"/>
    </source>
</evidence>
<keyword evidence="11" id="KW-0133">Cell shape</keyword>
<evidence type="ECO:0000256" key="18">
    <source>
        <dbReference type="SAM" id="Phobius"/>
    </source>
</evidence>
<keyword evidence="10" id="KW-0378">Hydrolase</keyword>
<evidence type="ECO:0000256" key="8">
    <source>
        <dbReference type="ARBA" id="ARBA00022676"/>
    </source>
</evidence>
<comment type="similarity">
    <text evidence="4">In the N-terminal section; belongs to the glycosyltransferase 51 family.</text>
</comment>
<dbReference type="Gene3D" id="3.40.710.10">
    <property type="entry name" value="DD-peptidase/beta-lactamase superfamily"/>
    <property type="match status" value="1"/>
</dbReference>
<evidence type="ECO:0000256" key="15">
    <source>
        <dbReference type="ARBA" id="ARBA00023316"/>
    </source>
</evidence>
<evidence type="ECO:0000256" key="9">
    <source>
        <dbReference type="ARBA" id="ARBA00022679"/>
    </source>
</evidence>
<dbReference type="UniPathway" id="UPA00219"/>
<feature type="transmembrane region" description="Helical" evidence="18">
    <location>
        <begin position="7"/>
        <end position="28"/>
    </location>
</feature>
<evidence type="ECO:0000256" key="13">
    <source>
        <dbReference type="ARBA" id="ARBA00023136"/>
    </source>
</evidence>
<evidence type="ECO:0000256" key="5">
    <source>
        <dbReference type="ARBA" id="ARBA00022475"/>
    </source>
</evidence>
<comment type="caution">
    <text evidence="21">The sequence shown here is derived from an EMBL/GenBank/DDBJ whole genome shotgun (WGS) entry which is preliminary data.</text>
</comment>
<dbReference type="NCBIfam" id="TIGR02074">
    <property type="entry name" value="PBP_1a_fam"/>
    <property type="match status" value="1"/>
</dbReference>
<name>A0A2U2C2I8_9BACT</name>
<protein>
    <submittedName>
        <fullName evidence="21">Penicillin-binding protein</fullName>
    </submittedName>
</protein>
<comment type="catalytic activity">
    <reaction evidence="17">
        <text>[GlcNAc-(1-&gt;4)-Mur2Ac(oyl-L-Ala-gamma-D-Glu-L-Lys-D-Ala-D-Ala)](n)-di-trans,octa-cis-undecaprenyl diphosphate + beta-D-GlcNAc-(1-&gt;4)-Mur2Ac(oyl-L-Ala-gamma-D-Glu-L-Lys-D-Ala-D-Ala)-di-trans,octa-cis-undecaprenyl diphosphate = [GlcNAc-(1-&gt;4)-Mur2Ac(oyl-L-Ala-gamma-D-Glu-L-Lys-D-Ala-D-Ala)](n+1)-di-trans,octa-cis-undecaprenyl diphosphate + di-trans,octa-cis-undecaprenyl diphosphate + H(+)</text>
        <dbReference type="Rhea" id="RHEA:23708"/>
        <dbReference type="Rhea" id="RHEA-COMP:9602"/>
        <dbReference type="Rhea" id="RHEA-COMP:9603"/>
        <dbReference type="ChEBI" id="CHEBI:15378"/>
        <dbReference type="ChEBI" id="CHEBI:58405"/>
        <dbReference type="ChEBI" id="CHEBI:60033"/>
        <dbReference type="ChEBI" id="CHEBI:78435"/>
        <dbReference type="EC" id="2.4.99.28"/>
    </reaction>
</comment>
<keyword evidence="13 18" id="KW-0472">Membrane</keyword>
<evidence type="ECO:0000256" key="14">
    <source>
        <dbReference type="ARBA" id="ARBA00023268"/>
    </source>
</evidence>
<evidence type="ECO:0000256" key="7">
    <source>
        <dbReference type="ARBA" id="ARBA00022670"/>
    </source>
</evidence>
<proteinExistence type="inferred from homology"/>
<dbReference type="GO" id="GO:0006508">
    <property type="term" value="P:proteolysis"/>
    <property type="evidence" value="ECO:0007669"/>
    <property type="project" value="UniProtKB-KW"/>
</dbReference>
<accession>A0A2U2C2I8</accession>
<dbReference type="GO" id="GO:0071555">
    <property type="term" value="P:cell wall organization"/>
    <property type="evidence" value="ECO:0007669"/>
    <property type="project" value="UniProtKB-KW"/>
</dbReference>
<dbReference type="AlphaFoldDB" id="A0A2U2C2I8"/>
<keyword evidence="7" id="KW-0645">Protease</keyword>
<evidence type="ECO:0000256" key="3">
    <source>
        <dbReference type="ARBA" id="ARBA00007090"/>
    </source>
</evidence>
<evidence type="ECO:0000259" key="20">
    <source>
        <dbReference type="Pfam" id="PF00912"/>
    </source>
</evidence>
<dbReference type="GO" id="GO:0008360">
    <property type="term" value="P:regulation of cell shape"/>
    <property type="evidence" value="ECO:0007669"/>
    <property type="project" value="UniProtKB-KW"/>
</dbReference>
<evidence type="ECO:0000256" key="2">
    <source>
        <dbReference type="ARBA" id="ARBA00004752"/>
    </source>
</evidence>
<dbReference type="Pfam" id="PF00905">
    <property type="entry name" value="Transpeptidase"/>
    <property type="match status" value="1"/>
</dbReference>
<keyword evidence="8" id="KW-0328">Glycosyltransferase</keyword>
<evidence type="ECO:0000256" key="1">
    <source>
        <dbReference type="ARBA" id="ARBA00004236"/>
    </source>
</evidence>
<dbReference type="InterPro" id="IPR036950">
    <property type="entry name" value="PBP_transglycosylase"/>
</dbReference>
<dbReference type="InterPro" id="IPR001264">
    <property type="entry name" value="Glyco_trans_51"/>
</dbReference>
<dbReference type="InterPro" id="IPR001460">
    <property type="entry name" value="PCN-bd_Tpept"/>
</dbReference>
<dbReference type="GO" id="GO:0009002">
    <property type="term" value="F:serine-type D-Ala-D-Ala carboxypeptidase activity"/>
    <property type="evidence" value="ECO:0007669"/>
    <property type="project" value="UniProtKB-EC"/>
</dbReference>
<dbReference type="Pfam" id="PF00912">
    <property type="entry name" value="Transgly"/>
    <property type="match status" value="1"/>
</dbReference>
<gene>
    <name evidence="21" type="ORF">DF188_00590</name>
</gene>
<evidence type="ECO:0000256" key="6">
    <source>
        <dbReference type="ARBA" id="ARBA00022645"/>
    </source>
</evidence>
<comment type="catalytic activity">
    <reaction evidence="16">
        <text>Preferential cleavage: (Ac)2-L-Lys-D-Ala-|-D-Ala. Also transpeptidation of peptidyl-alanyl moieties that are N-acyl substituents of D-alanine.</text>
        <dbReference type="EC" id="3.4.16.4"/>
    </reaction>
</comment>
<keyword evidence="6" id="KW-0121">Carboxypeptidase</keyword>
<evidence type="ECO:0000259" key="19">
    <source>
        <dbReference type="Pfam" id="PF00905"/>
    </source>
</evidence>
<keyword evidence="14" id="KW-0511">Multifunctional enzyme</keyword>
<sequence length="676" mass="76976">MLKIFTKIIFILSIFLGIAIFVFLYDLYQTIKDDIDKVVNYKPKLSTQFYDNKGRLLANTFKDENREYVIYDDIPARVIEGLVAIEDTQFFEHYGINPDAISRAMIKNIQSGGYSEGASTLTQQLIKVLVLTREKTLLRKVKEALLSLRLETILTKEQILERYLNEVYFGHGYYGIQTAAKGYFNKNLYELTLKEIAILVGLPRAPSFYDPTKNLQISLTRANQVVSRMHTLGWINDEQYEEALSETPEVFNQTLTQNVAPWAIDYAVNELSNQYPDILYGGYKVYLTLDLDLQNIAIDALNKSYNLAINRNANYIKDLEEKDWIKNPPADVELDYIDDELFKKELNGALLSMENSTGKILAIVGGVDYSKSMFHRAYQSKRQAGSAIKPFFYQTALNEGYNPATQLFDISRTYTFEVDGVEQRWSPRNYGENFKGVVTLRESLMQSRNLSTLNLVTDVGVARVTRDLKRYGFQNIVNDLSITLGSMSVNLVEFSSAFSIFSNYGSQVKPYIVDKIVDRSNQTVNFEPQITFQNSEEQAYLLSSILKDTVDSGTGRRAKVAGIELAGKTGTTNDNMDAWFCGYSPTVQTIVWFGNDSNMPMRKTETGSTIAAPAFAHFYRKYLEIHPETQRTFIKPQGVYSTIYKGKEEYYTKTSPLPDGDSVITIDPNNQNQIEF</sequence>
<dbReference type="Proteomes" id="UP000245014">
    <property type="component" value="Unassembled WGS sequence"/>
</dbReference>
<dbReference type="GO" id="GO:0008955">
    <property type="term" value="F:peptidoglycan glycosyltransferase activity"/>
    <property type="evidence" value="ECO:0007669"/>
    <property type="project" value="UniProtKB-EC"/>
</dbReference>
<comment type="similarity">
    <text evidence="3">In the C-terminal section; belongs to the transpeptidase family.</text>
</comment>
<organism evidence="21 22">
    <name type="scientific">Aliarcobacter skirrowii</name>
    <dbReference type="NCBI Taxonomy" id="28200"/>
    <lineage>
        <taxon>Bacteria</taxon>
        <taxon>Pseudomonadati</taxon>
        <taxon>Campylobacterota</taxon>
        <taxon>Epsilonproteobacteria</taxon>
        <taxon>Campylobacterales</taxon>
        <taxon>Arcobacteraceae</taxon>
        <taxon>Aliarcobacter</taxon>
    </lineage>
</organism>
<evidence type="ECO:0000256" key="16">
    <source>
        <dbReference type="ARBA" id="ARBA00034000"/>
    </source>
</evidence>
<keyword evidence="9" id="KW-0808">Transferase</keyword>
<comment type="pathway">
    <text evidence="2">Cell wall biogenesis; peptidoglycan biosynthesis.</text>
</comment>
<dbReference type="GO" id="GO:0005886">
    <property type="term" value="C:plasma membrane"/>
    <property type="evidence" value="ECO:0007669"/>
    <property type="project" value="UniProtKB-SubCell"/>
</dbReference>
<dbReference type="GO" id="GO:0008658">
    <property type="term" value="F:penicillin binding"/>
    <property type="evidence" value="ECO:0007669"/>
    <property type="project" value="InterPro"/>
</dbReference>
<evidence type="ECO:0000313" key="21">
    <source>
        <dbReference type="EMBL" id="PWE23208.1"/>
    </source>
</evidence>
<evidence type="ECO:0000256" key="11">
    <source>
        <dbReference type="ARBA" id="ARBA00022960"/>
    </source>
</evidence>
<dbReference type="InterPro" id="IPR023346">
    <property type="entry name" value="Lysozyme-like_dom_sf"/>
</dbReference>
<feature type="domain" description="Penicillin-binding protein transpeptidase" evidence="19">
    <location>
        <begin position="350"/>
        <end position="617"/>
    </location>
</feature>
<feature type="domain" description="Glycosyl transferase family 51" evidence="20">
    <location>
        <begin position="56"/>
        <end position="230"/>
    </location>
</feature>
<keyword evidence="5" id="KW-1003">Cell membrane</keyword>
<dbReference type="RefSeq" id="WP_109065211.1">
    <property type="nucleotide sequence ID" value="NZ_QEYG01000001.1"/>
</dbReference>
<dbReference type="InterPro" id="IPR050396">
    <property type="entry name" value="Glycosyltr_51/Transpeptidase"/>
</dbReference>
<dbReference type="Gene3D" id="1.10.3810.10">
    <property type="entry name" value="Biosynthetic peptidoglycan transglycosylase-like"/>
    <property type="match status" value="1"/>
</dbReference>
<evidence type="ECO:0000256" key="4">
    <source>
        <dbReference type="ARBA" id="ARBA00007739"/>
    </source>
</evidence>
<evidence type="ECO:0000256" key="12">
    <source>
        <dbReference type="ARBA" id="ARBA00022984"/>
    </source>
</evidence>
<keyword evidence="12" id="KW-0573">Peptidoglycan synthesis</keyword>
<keyword evidence="18" id="KW-0812">Transmembrane</keyword>
<dbReference type="PANTHER" id="PTHR32282:SF11">
    <property type="entry name" value="PENICILLIN-BINDING PROTEIN 1B"/>
    <property type="match status" value="1"/>
</dbReference>
<reference evidence="21 22" key="1">
    <citation type="submission" date="2018-05" db="EMBL/GenBank/DDBJ databases">
        <title>Antimicrobial susceptibility testing and genomic analysis of Arcobacter skirrowii strains and one Arcobacter butzleri isolated from German poultry farms.</title>
        <authorList>
            <person name="Haenel I."/>
            <person name="Hotzel H."/>
            <person name="Tomaso H."/>
            <person name="Busch A."/>
        </authorList>
    </citation>
    <scope>NUCLEOTIDE SEQUENCE [LARGE SCALE GENOMIC DNA]</scope>
    <source>
        <strain evidence="22">v</strain>
    </source>
</reference>
<evidence type="ECO:0000256" key="17">
    <source>
        <dbReference type="ARBA" id="ARBA00049902"/>
    </source>
</evidence>
<keyword evidence="15" id="KW-0961">Cell wall biogenesis/degradation</keyword>
<comment type="subcellular location">
    <subcellularLocation>
        <location evidence="1">Cell membrane</location>
    </subcellularLocation>
</comment>
<dbReference type="GO" id="GO:0009252">
    <property type="term" value="P:peptidoglycan biosynthetic process"/>
    <property type="evidence" value="ECO:0007669"/>
    <property type="project" value="UniProtKB-UniPathway"/>
</dbReference>
<keyword evidence="18" id="KW-1133">Transmembrane helix</keyword>
<dbReference type="InterPro" id="IPR012338">
    <property type="entry name" value="Beta-lactam/transpept-like"/>
</dbReference>
<dbReference type="SUPFAM" id="SSF56601">
    <property type="entry name" value="beta-lactamase/transpeptidase-like"/>
    <property type="match status" value="1"/>
</dbReference>
<dbReference type="PANTHER" id="PTHR32282">
    <property type="entry name" value="BINDING PROTEIN TRANSPEPTIDASE, PUTATIVE-RELATED"/>
    <property type="match status" value="1"/>
</dbReference>
<dbReference type="SUPFAM" id="SSF53955">
    <property type="entry name" value="Lysozyme-like"/>
    <property type="match status" value="1"/>
</dbReference>
<dbReference type="GO" id="GO:0030288">
    <property type="term" value="C:outer membrane-bounded periplasmic space"/>
    <property type="evidence" value="ECO:0007669"/>
    <property type="project" value="TreeGrafter"/>
</dbReference>
<dbReference type="FunFam" id="1.10.3810.10:FF:000001">
    <property type="entry name" value="Penicillin-binding protein 1A"/>
    <property type="match status" value="1"/>
</dbReference>
<dbReference type="STRING" id="28200.GCA_001572935_00588"/>
<evidence type="ECO:0000256" key="10">
    <source>
        <dbReference type="ARBA" id="ARBA00022801"/>
    </source>
</evidence>